<evidence type="ECO:0000256" key="1">
    <source>
        <dbReference type="ARBA" id="ARBA00023015"/>
    </source>
</evidence>
<evidence type="ECO:0000256" key="2">
    <source>
        <dbReference type="ARBA" id="ARBA00023125"/>
    </source>
</evidence>
<dbReference type="SUPFAM" id="SSF64288">
    <property type="entry name" value="Chorismate lyase-like"/>
    <property type="match status" value="1"/>
</dbReference>
<organism evidence="5 6">
    <name type="scientific">Actinomadura vinacea</name>
    <dbReference type="NCBI Taxonomy" id="115336"/>
    <lineage>
        <taxon>Bacteria</taxon>
        <taxon>Bacillati</taxon>
        <taxon>Actinomycetota</taxon>
        <taxon>Actinomycetes</taxon>
        <taxon>Streptosporangiales</taxon>
        <taxon>Thermomonosporaceae</taxon>
        <taxon>Actinomadura</taxon>
    </lineage>
</organism>
<dbReference type="RefSeq" id="WP_344589112.1">
    <property type="nucleotide sequence ID" value="NZ_BAAARW010000011.1"/>
</dbReference>
<protein>
    <submittedName>
        <fullName evidence="5">GntR family transcriptional regulator</fullName>
    </submittedName>
</protein>
<dbReference type="Pfam" id="PF00392">
    <property type="entry name" value="GntR"/>
    <property type="match status" value="1"/>
</dbReference>
<dbReference type="Gene3D" id="1.10.10.10">
    <property type="entry name" value="Winged helix-like DNA-binding domain superfamily/Winged helix DNA-binding domain"/>
    <property type="match status" value="1"/>
</dbReference>
<dbReference type="InterPro" id="IPR050679">
    <property type="entry name" value="Bact_HTH_transcr_reg"/>
</dbReference>
<keyword evidence="1" id="KW-0805">Transcription regulation</keyword>
<gene>
    <name evidence="5" type="ORF">GCM10010191_26080</name>
</gene>
<dbReference type="SMART" id="SM00866">
    <property type="entry name" value="UTRA"/>
    <property type="match status" value="1"/>
</dbReference>
<dbReference type="EMBL" id="BAAARW010000011">
    <property type="protein sequence ID" value="GAA2414823.1"/>
    <property type="molecule type" value="Genomic_DNA"/>
</dbReference>
<keyword evidence="6" id="KW-1185">Reference proteome</keyword>
<dbReference type="Gene3D" id="3.40.1410.10">
    <property type="entry name" value="Chorismate lyase-like"/>
    <property type="match status" value="1"/>
</dbReference>
<evidence type="ECO:0000313" key="5">
    <source>
        <dbReference type="EMBL" id="GAA2414823.1"/>
    </source>
</evidence>
<dbReference type="SMART" id="SM00345">
    <property type="entry name" value="HTH_GNTR"/>
    <property type="match status" value="1"/>
</dbReference>
<reference evidence="5 6" key="1">
    <citation type="journal article" date="2019" name="Int. J. Syst. Evol. Microbiol.">
        <title>The Global Catalogue of Microorganisms (GCM) 10K type strain sequencing project: providing services to taxonomists for standard genome sequencing and annotation.</title>
        <authorList>
            <consortium name="The Broad Institute Genomics Platform"/>
            <consortium name="The Broad Institute Genome Sequencing Center for Infectious Disease"/>
            <person name="Wu L."/>
            <person name="Ma J."/>
        </authorList>
    </citation>
    <scope>NUCLEOTIDE SEQUENCE [LARGE SCALE GENOMIC DNA]</scope>
    <source>
        <strain evidence="5 6">JCM 3325</strain>
    </source>
</reference>
<dbReference type="InterPro" id="IPR000524">
    <property type="entry name" value="Tscrpt_reg_HTH_GntR"/>
</dbReference>
<dbReference type="InterPro" id="IPR036390">
    <property type="entry name" value="WH_DNA-bd_sf"/>
</dbReference>
<keyword evidence="3" id="KW-0804">Transcription</keyword>
<feature type="domain" description="HTH gntR-type" evidence="4">
    <location>
        <begin position="4"/>
        <end position="72"/>
    </location>
</feature>
<dbReference type="InterPro" id="IPR036388">
    <property type="entry name" value="WH-like_DNA-bd_sf"/>
</dbReference>
<keyword evidence="2" id="KW-0238">DNA-binding</keyword>
<dbReference type="InterPro" id="IPR028978">
    <property type="entry name" value="Chorismate_lyase_/UTRA_dom_sf"/>
</dbReference>
<evidence type="ECO:0000259" key="4">
    <source>
        <dbReference type="PROSITE" id="PS50949"/>
    </source>
</evidence>
<dbReference type="PROSITE" id="PS50949">
    <property type="entry name" value="HTH_GNTR"/>
    <property type="match status" value="1"/>
</dbReference>
<dbReference type="InterPro" id="IPR011663">
    <property type="entry name" value="UTRA"/>
</dbReference>
<evidence type="ECO:0000256" key="3">
    <source>
        <dbReference type="ARBA" id="ARBA00023163"/>
    </source>
</evidence>
<dbReference type="Proteomes" id="UP001501231">
    <property type="component" value="Unassembled WGS sequence"/>
</dbReference>
<sequence length="249" mass="27172">MPPTPLHLAVADDLRQRIITGDLEPGARLPSRAALAEQHHVSEQVVRRAVDMLVAEGLLFTQVGARPVVKARPSVTRLARGWYQDRPGESPFRATMAAQGRTGDWIVRSERTTASERVAERLGIAADAPVMRSDYTFMADGRPVMLSTSWEPLAITAGTPIMLPEQGPYAGKGVVERMAAIEQRITHVEEVNTARPVTAAEGERLQVTAGTLVMVIERTYATDAGARVETADIILPVDRYEVAYVIPVK</sequence>
<dbReference type="PANTHER" id="PTHR44846">
    <property type="entry name" value="MANNOSYL-D-GLYCERATE TRANSPORT/METABOLISM SYSTEM REPRESSOR MNGR-RELATED"/>
    <property type="match status" value="1"/>
</dbReference>
<comment type="caution">
    <text evidence="5">The sequence shown here is derived from an EMBL/GenBank/DDBJ whole genome shotgun (WGS) entry which is preliminary data.</text>
</comment>
<dbReference type="PANTHER" id="PTHR44846:SF17">
    <property type="entry name" value="GNTR-FAMILY TRANSCRIPTIONAL REGULATOR"/>
    <property type="match status" value="1"/>
</dbReference>
<accession>A0ABN3IUY8</accession>
<dbReference type="SUPFAM" id="SSF46785">
    <property type="entry name" value="Winged helix' DNA-binding domain"/>
    <property type="match status" value="1"/>
</dbReference>
<evidence type="ECO:0000313" key="6">
    <source>
        <dbReference type="Proteomes" id="UP001501231"/>
    </source>
</evidence>
<dbReference type="PRINTS" id="PR00035">
    <property type="entry name" value="HTHGNTR"/>
</dbReference>
<proteinExistence type="predicted"/>
<dbReference type="CDD" id="cd07377">
    <property type="entry name" value="WHTH_GntR"/>
    <property type="match status" value="1"/>
</dbReference>
<name>A0ABN3IUY8_9ACTN</name>
<dbReference type="Pfam" id="PF07702">
    <property type="entry name" value="UTRA"/>
    <property type="match status" value="1"/>
</dbReference>